<dbReference type="Proteomes" id="UP001595844">
    <property type="component" value="Unassembled WGS sequence"/>
</dbReference>
<sequence>MSAISRLSAVYERRPAPETVEWKLDMLEQQIDLAVGATLTVLLGLGGALILARRAHGLTMVTIGAGLATFALWGAAAMSTSSGTVLTCVFYSLGPIGALIASLLPSSRRWVESGKNPQLTPSNSPRPAVAPYN</sequence>
<keyword evidence="4" id="KW-1185">Reference proteome</keyword>
<name>A0ABV8VKN5_9NOCA</name>
<organism evidence="3 4">
    <name type="scientific">Nocardia halotolerans</name>
    <dbReference type="NCBI Taxonomy" id="1755878"/>
    <lineage>
        <taxon>Bacteria</taxon>
        <taxon>Bacillati</taxon>
        <taxon>Actinomycetota</taxon>
        <taxon>Actinomycetes</taxon>
        <taxon>Mycobacteriales</taxon>
        <taxon>Nocardiaceae</taxon>
        <taxon>Nocardia</taxon>
    </lineage>
</organism>
<proteinExistence type="predicted"/>
<comment type="caution">
    <text evidence="3">The sequence shown here is derived from an EMBL/GenBank/DDBJ whole genome shotgun (WGS) entry which is preliminary data.</text>
</comment>
<gene>
    <name evidence="3" type="ORF">ACFO5K_21295</name>
</gene>
<dbReference type="EMBL" id="JBHSDL010000025">
    <property type="protein sequence ID" value="MFC4376635.1"/>
    <property type="molecule type" value="Genomic_DNA"/>
</dbReference>
<accession>A0ABV8VKN5</accession>
<feature type="region of interest" description="Disordered" evidence="1">
    <location>
        <begin position="114"/>
        <end position="133"/>
    </location>
</feature>
<evidence type="ECO:0000313" key="4">
    <source>
        <dbReference type="Proteomes" id="UP001595844"/>
    </source>
</evidence>
<evidence type="ECO:0000256" key="1">
    <source>
        <dbReference type="SAM" id="MobiDB-lite"/>
    </source>
</evidence>
<feature type="compositionally biased region" description="Polar residues" evidence="1">
    <location>
        <begin position="115"/>
        <end position="125"/>
    </location>
</feature>
<keyword evidence="2" id="KW-0472">Membrane</keyword>
<feature type="transmembrane region" description="Helical" evidence="2">
    <location>
        <begin position="84"/>
        <end position="104"/>
    </location>
</feature>
<keyword evidence="2" id="KW-0812">Transmembrane</keyword>
<reference evidence="4" key="1">
    <citation type="journal article" date="2019" name="Int. J. Syst. Evol. Microbiol.">
        <title>The Global Catalogue of Microorganisms (GCM) 10K type strain sequencing project: providing services to taxonomists for standard genome sequencing and annotation.</title>
        <authorList>
            <consortium name="The Broad Institute Genomics Platform"/>
            <consortium name="The Broad Institute Genome Sequencing Center for Infectious Disease"/>
            <person name="Wu L."/>
            <person name="Ma J."/>
        </authorList>
    </citation>
    <scope>NUCLEOTIDE SEQUENCE [LARGE SCALE GENOMIC DNA]</scope>
    <source>
        <strain evidence="4">IBRC-M 10490</strain>
    </source>
</reference>
<protein>
    <submittedName>
        <fullName evidence="3">Uncharacterized protein</fullName>
    </submittedName>
</protein>
<feature type="transmembrane region" description="Helical" evidence="2">
    <location>
        <begin position="58"/>
        <end position="78"/>
    </location>
</feature>
<evidence type="ECO:0000256" key="2">
    <source>
        <dbReference type="SAM" id="Phobius"/>
    </source>
</evidence>
<feature type="transmembrane region" description="Helical" evidence="2">
    <location>
        <begin position="33"/>
        <end position="51"/>
    </location>
</feature>
<dbReference type="RefSeq" id="WP_378565726.1">
    <property type="nucleotide sequence ID" value="NZ_JBHSDL010000025.1"/>
</dbReference>
<keyword evidence="2" id="KW-1133">Transmembrane helix</keyword>
<evidence type="ECO:0000313" key="3">
    <source>
        <dbReference type="EMBL" id="MFC4376635.1"/>
    </source>
</evidence>